<sequence>MIPGILCFLLRLISDPGFLSRHSLVPQQSCHSCVYMDKGCKHGVLLLLMVVRATANLAGANMVVRLGGQLLFWNLATLNLQCTPGFDIFLLLFIAGCR</sequence>
<name>A0A6N2KYX2_SALVM</name>
<organism evidence="1">
    <name type="scientific">Salix viminalis</name>
    <name type="common">Common osier</name>
    <name type="synonym">Basket willow</name>
    <dbReference type="NCBI Taxonomy" id="40686"/>
    <lineage>
        <taxon>Eukaryota</taxon>
        <taxon>Viridiplantae</taxon>
        <taxon>Streptophyta</taxon>
        <taxon>Embryophyta</taxon>
        <taxon>Tracheophyta</taxon>
        <taxon>Spermatophyta</taxon>
        <taxon>Magnoliopsida</taxon>
        <taxon>eudicotyledons</taxon>
        <taxon>Gunneridae</taxon>
        <taxon>Pentapetalae</taxon>
        <taxon>rosids</taxon>
        <taxon>fabids</taxon>
        <taxon>Malpighiales</taxon>
        <taxon>Salicaceae</taxon>
        <taxon>Saliceae</taxon>
        <taxon>Salix</taxon>
    </lineage>
</organism>
<protein>
    <submittedName>
        <fullName evidence="1">Uncharacterized protein</fullName>
    </submittedName>
</protein>
<accession>A0A6N2KYX2</accession>
<reference evidence="1" key="1">
    <citation type="submission" date="2019-03" db="EMBL/GenBank/DDBJ databases">
        <authorList>
            <person name="Mank J."/>
            <person name="Almeida P."/>
        </authorList>
    </citation>
    <scope>NUCLEOTIDE SEQUENCE</scope>
    <source>
        <strain evidence="1">78183</strain>
    </source>
</reference>
<dbReference type="AlphaFoldDB" id="A0A6N2KYX2"/>
<gene>
    <name evidence="1" type="ORF">SVIM_LOCUS154424</name>
</gene>
<proteinExistence type="predicted"/>
<dbReference type="EMBL" id="CAADRP010000902">
    <property type="protein sequence ID" value="VFU33554.1"/>
    <property type="molecule type" value="Genomic_DNA"/>
</dbReference>
<evidence type="ECO:0000313" key="1">
    <source>
        <dbReference type="EMBL" id="VFU33554.1"/>
    </source>
</evidence>